<gene>
    <name evidence="2" type="ORF">FH972_023615</name>
</gene>
<comment type="caution">
    <text evidence="2">The sequence shown here is derived from an EMBL/GenBank/DDBJ whole genome shotgun (WGS) entry which is preliminary data.</text>
</comment>
<evidence type="ECO:0000313" key="2">
    <source>
        <dbReference type="EMBL" id="KAB8349591.1"/>
    </source>
</evidence>
<evidence type="ECO:0000313" key="3">
    <source>
        <dbReference type="Proteomes" id="UP000327013"/>
    </source>
</evidence>
<sequence length="151" mass="16533">MSGCSASQISATDQSSTQSSSSYNAMKSSSSFSIEPCTSSPSAVKINPSIFLRATVSRSASSCTARLASACSLASFSLPRSALRHLWLRFCRLCSLNAFQRLRSASGLIALQRVATSLLKRFARVEIHWPIPYGMSPVKVWYERDLCELVR</sequence>
<evidence type="ECO:0000256" key="1">
    <source>
        <dbReference type="SAM" id="MobiDB-lite"/>
    </source>
</evidence>
<dbReference type="Proteomes" id="UP000327013">
    <property type="component" value="Unassembled WGS sequence"/>
</dbReference>
<accession>A0A5N6KVP6</accession>
<proteinExistence type="predicted"/>
<feature type="region of interest" description="Disordered" evidence="1">
    <location>
        <begin position="1"/>
        <end position="22"/>
    </location>
</feature>
<dbReference type="AlphaFoldDB" id="A0A5N6KVP6"/>
<keyword evidence="3" id="KW-1185">Reference proteome</keyword>
<organism evidence="2 3">
    <name type="scientific">Carpinus fangiana</name>
    <dbReference type="NCBI Taxonomy" id="176857"/>
    <lineage>
        <taxon>Eukaryota</taxon>
        <taxon>Viridiplantae</taxon>
        <taxon>Streptophyta</taxon>
        <taxon>Embryophyta</taxon>
        <taxon>Tracheophyta</taxon>
        <taxon>Spermatophyta</taxon>
        <taxon>Magnoliopsida</taxon>
        <taxon>eudicotyledons</taxon>
        <taxon>Gunneridae</taxon>
        <taxon>Pentapetalae</taxon>
        <taxon>rosids</taxon>
        <taxon>fabids</taxon>
        <taxon>Fagales</taxon>
        <taxon>Betulaceae</taxon>
        <taxon>Carpinus</taxon>
    </lineage>
</organism>
<protein>
    <submittedName>
        <fullName evidence="2">Uncharacterized protein</fullName>
    </submittedName>
</protein>
<reference evidence="2 3" key="1">
    <citation type="submission" date="2019-06" db="EMBL/GenBank/DDBJ databases">
        <title>A chromosomal-level reference genome of Carpinus fangiana (Coryloideae, Betulaceae).</title>
        <authorList>
            <person name="Yang X."/>
            <person name="Wang Z."/>
            <person name="Zhang L."/>
            <person name="Hao G."/>
            <person name="Liu J."/>
            <person name="Yang Y."/>
        </authorList>
    </citation>
    <scope>NUCLEOTIDE SEQUENCE [LARGE SCALE GENOMIC DNA]</scope>
    <source>
        <strain evidence="2">Cfa_2016G</strain>
        <tissue evidence="2">Leaf</tissue>
    </source>
</reference>
<dbReference type="EMBL" id="VIBQ01000014">
    <property type="protein sequence ID" value="KAB8349591.1"/>
    <property type="molecule type" value="Genomic_DNA"/>
</dbReference>
<name>A0A5N6KVP6_9ROSI</name>